<sequence>CPLQCLPTGRLSQVSADLADDHSAASCGGKQCPNCYQLDTSSNAVTLTITNCHFVNGVALTGQAVFMYTFYNTGTRSAFVKDGSGAGAREYFIRPMGQGDAGTTCMCKDGELACSADTPEVLKVTASGSTEPSTECATLSGTPLTLDLSTTACNSRYCPTCFTMDTTATGADMTLTLSNCDYYMGHHLSSNYVIKYDFYNFGTHSATPASETVISAKLRFGSFGASATHCACLAGTLRCDAGGSSGSILGNLEVSGRHLKLRLARGGPRQASLRLFYSCPA</sequence>
<evidence type="ECO:0000313" key="1">
    <source>
        <dbReference type="EMBL" id="CAE7920649.1"/>
    </source>
</evidence>
<reference evidence="1" key="1">
    <citation type="submission" date="2021-02" db="EMBL/GenBank/DDBJ databases">
        <authorList>
            <person name="Dougan E. K."/>
            <person name="Rhodes N."/>
            <person name="Thang M."/>
            <person name="Chan C."/>
        </authorList>
    </citation>
    <scope>NUCLEOTIDE SEQUENCE</scope>
</reference>
<dbReference type="EMBL" id="CAJNJA010077574">
    <property type="protein sequence ID" value="CAE7920649.1"/>
    <property type="molecule type" value="Genomic_DNA"/>
</dbReference>
<keyword evidence="2" id="KW-1185">Reference proteome</keyword>
<organism evidence="1 2">
    <name type="scientific">Symbiodinium necroappetens</name>
    <dbReference type="NCBI Taxonomy" id="1628268"/>
    <lineage>
        <taxon>Eukaryota</taxon>
        <taxon>Sar</taxon>
        <taxon>Alveolata</taxon>
        <taxon>Dinophyceae</taxon>
        <taxon>Suessiales</taxon>
        <taxon>Symbiodiniaceae</taxon>
        <taxon>Symbiodinium</taxon>
    </lineage>
</organism>
<name>A0A813BSF2_9DINO</name>
<dbReference type="OrthoDB" id="10352135at2759"/>
<proteinExistence type="predicted"/>
<dbReference type="Proteomes" id="UP000601435">
    <property type="component" value="Unassembled WGS sequence"/>
</dbReference>
<dbReference type="AlphaFoldDB" id="A0A813BSF2"/>
<comment type="caution">
    <text evidence="1">The sequence shown here is derived from an EMBL/GenBank/DDBJ whole genome shotgun (WGS) entry which is preliminary data.</text>
</comment>
<accession>A0A813BSF2</accession>
<gene>
    <name evidence="1" type="ORF">SNEC2469_LOCUS31694</name>
</gene>
<feature type="non-terminal residue" evidence="1">
    <location>
        <position position="1"/>
    </location>
</feature>
<evidence type="ECO:0000313" key="2">
    <source>
        <dbReference type="Proteomes" id="UP000601435"/>
    </source>
</evidence>
<protein>
    <submittedName>
        <fullName evidence="1">Uncharacterized protein</fullName>
    </submittedName>
</protein>